<sequence>MLKLFYLHCFFSIIFCYDICRWPPYSTWCSEVDDNKVFGIPVIVCQIDLKIREYRNKEQCQTSCSNSKPIVLQCSTIELIYFPEYLNQILCKGQKYLIEVKSVNSDRLDINFNFYQAFSKYMIFEPQLKIYIDLPLKSIDIVVSPKFIQYCFQCQSLQIEIIYDPLQITQTDDDLSSCMKYTFVEKTFHTQRDFSCSSHDGYLTCGKDYPCIGQRNKCYHVSQASIFCPVTHQLLSSDQFIWENKNLGKMNVGDQLFSVQVGKILKIILLTGHLNLQNNYFQFDEIIVNYGHCGSYQIEMTENNHRLNKFMNFVDFYYNNNISTQLPSTNCSKIENITDTDKISTVMSSTLTNGVVFIYDTITASSSYEDENEKQLAPSSNKTIEKTGTSELGQKTIDRMMDEHETLSKKIRLSSGNAGELFLSRLSDVYICKPGDNVLIECYVRVGRVKTVHWYAKGDPVETRGVRLWHRYNPQTGQCTFYLRTVLYSDAGLYCCEATSIDNIIETMELTLKIDNSDTAWTKVPVLHMAGRVISGGKLIMIYLNFYSSFVYKYNL</sequence>
<name>A0A813X0M6_9BILA</name>
<dbReference type="InterPro" id="IPR007110">
    <property type="entry name" value="Ig-like_dom"/>
</dbReference>
<dbReference type="InterPro" id="IPR003599">
    <property type="entry name" value="Ig_sub"/>
</dbReference>
<evidence type="ECO:0000259" key="2">
    <source>
        <dbReference type="PROSITE" id="PS50835"/>
    </source>
</evidence>
<dbReference type="PROSITE" id="PS50835">
    <property type="entry name" value="IG_LIKE"/>
    <property type="match status" value="1"/>
</dbReference>
<dbReference type="InterPro" id="IPR013783">
    <property type="entry name" value="Ig-like_fold"/>
</dbReference>
<dbReference type="Gene3D" id="2.60.40.10">
    <property type="entry name" value="Immunoglobulins"/>
    <property type="match status" value="1"/>
</dbReference>
<evidence type="ECO:0000256" key="1">
    <source>
        <dbReference type="SAM" id="SignalP"/>
    </source>
</evidence>
<organism evidence="3 5">
    <name type="scientific">Didymodactylos carnosus</name>
    <dbReference type="NCBI Taxonomy" id="1234261"/>
    <lineage>
        <taxon>Eukaryota</taxon>
        <taxon>Metazoa</taxon>
        <taxon>Spiralia</taxon>
        <taxon>Gnathifera</taxon>
        <taxon>Rotifera</taxon>
        <taxon>Eurotatoria</taxon>
        <taxon>Bdelloidea</taxon>
        <taxon>Philodinida</taxon>
        <taxon>Philodinidae</taxon>
        <taxon>Didymodactylos</taxon>
    </lineage>
</organism>
<dbReference type="InterPro" id="IPR003598">
    <property type="entry name" value="Ig_sub2"/>
</dbReference>
<feature type="domain" description="Ig-like" evidence="2">
    <location>
        <begin position="435"/>
        <end position="511"/>
    </location>
</feature>
<dbReference type="SUPFAM" id="SSF48726">
    <property type="entry name" value="Immunoglobulin"/>
    <property type="match status" value="1"/>
</dbReference>
<dbReference type="Proteomes" id="UP000663829">
    <property type="component" value="Unassembled WGS sequence"/>
</dbReference>
<dbReference type="SMART" id="SM00409">
    <property type="entry name" value="IG"/>
    <property type="match status" value="1"/>
</dbReference>
<proteinExistence type="predicted"/>
<feature type="signal peptide" evidence="1">
    <location>
        <begin position="1"/>
        <end position="16"/>
    </location>
</feature>
<gene>
    <name evidence="3" type="ORF">GPM918_LOCUS6844</name>
    <name evidence="4" type="ORF">SRO942_LOCUS6844</name>
</gene>
<dbReference type="OrthoDB" id="10009956at2759"/>
<dbReference type="SMART" id="SM00408">
    <property type="entry name" value="IGc2"/>
    <property type="match status" value="1"/>
</dbReference>
<accession>A0A813X0M6</accession>
<keyword evidence="5" id="KW-1185">Reference proteome</keyword>
<dbReference type="AlphaFoldDB" id="A0A813X0M6"/>
<protein>
    <recommendedName>
        <fullName evidence="2">Ig-like domain-containing protein</fullName>
    </recommendedName>
</protein>
<evidence type="ECO:0000313" key="3">
    <source>
        <dbReference type="EMBL" id="CAF0866051.1"/>
    </source>
</evidence>
<reference evidence="3" key="1">
    <citation type="submission" date="2021-02" db="EMBL/GenBank/DDBJ databases">
        <authorList>
            <person name="Nowell W R."/>
        </authorList>
    </citation>
    <scope>NUCLEOTIDE SEQUENCE</scope>
</reference>
<dbReference type="InterPro" id="IPR036179">
    <property type="entry name" value="Ig-like_dom_sf"/>
</dbReference>
<evidence type="ECO:0000313" key="5">
    <source>
        <dbReference type="Proteomes" id="UP000663829"/>
    </source>
</evidence>
<feature type="chain" id="PRO_5035598821" description="Ig-like domain-containing protein" evidence="1">
    <location>
        <begin position="17"/>
        <end position="556"/>
    </location>
</feature>
<dbReference type="Proteomes" id="UP000681722">
    <property type="component" value="Unassembled WGS sequence"/>
</dbReference>
<keyword evidence="1" id="KW-0732">Signal</keyword>
<dbReference type="EMBL" id="CAJOBC010001077">
    <property type="protein sequence ID" value="CAF3653539.1"/>
    <property type="molecule type" value="Genomic_DNA"/>
</dbReference>
<evidence type="ECO:0000313" key="4">
    <source>
        <dbReference type="EMBL" id="CAF3653539.1"/>
    </source>
</evidence>
<comment type="caution">
    <text evidence="3">The sequence shown here is derived from an EMBL/GenBank/DDBJ whole genome shotgun (WGS) entry which is preliminary data.</text>
</comment>
<dbReference type="EMBL" id="CAJNOQ010001077">
    <property type="protein sequence ID" value="CAF0866051.1"/>
    <property type="molecule type" value="Genomic_DNA"/>
</dbReference>